<keyword evidence="2" id="KW-0288">FMN</keyword>
<dbReference type="InterPro" id="IPR016215">
    <property type="entry name" value="NTA_MOA"/>
</dbReference>
<dbReference type="Pfam" id="PF00296">
    <property type="entry name" value="Bac_luciferase"/>
    <property type="match status" value="1"/>
</dbReference>
<dbReference type="PANTHER" id="PTHR30011">
    <property type="entry name" value="ALKANESULFONATE MONOOXYGENASE-RELATED"/>
    <property type="match status" value="1"/>
</dbReference>
<dbReference type="GO" id="GO:0004497">
    <property type="term" value="F:monooxygenase activity"/>
    <property type="evidence" value="ECO:0007669"/>
    <property type="project" value="UniProtKB-KW"/>
</dbReference>
<keyword evidence="4 7" id="KW-0503">Monooxygenase</keyword>
<dbReference type="PIRSF" id="PIRSF000337">
    <property type="entry name" value="NTA_MOA"/>
    <property type="match status" value="1"/>
</dbReference>
<dbReference type="PANTHER" id="PTHR30011:SF16">
    <property type="entry name" value="C2H2 FINGER DOMAIN TRANSCRIPTION FACTOR (EUROFUNG)-RELATED"/>
    <property type="match status" value="1"/>
</dbReference>
<dbReference type="CDD" id="cd01095">
    <property type="entry name" value="Nitrilotriacetate_monoxgenase"/>
    <property type="match status" value="1"/>
</dbReference>
<dbReference type="InterPro" id="IPR011251">
    <property type="entry name" value="Luciferase-like_dom"/>
</dbReference>
<evidence type="ECO:0000256" key="3">
    <source>
        <dbReference type="ARBA" id="ARBA00023002"/>
    </source>
</evidence>
<keyword evidence="3" id="KW-0560">Oxidoreductase</keyword>
<dbReference type="NCBIfam" id="TIGR03860">
    <property type="entry name" value="FMN_nitrolo"/>
    <property type="match status" value="1"/>
</dbReference>
<evidence type="ECO:0000256" key="2">
    <source>
        <dbReference type="ARBA" id="ARBA00022643"/>
    </source>
</evidence>
<accession>A0ABR9IYC6</accession>
<evidence type="ECO:0000259" key="6">
    <source>
        <dbReference type="Pfam" id="PF00296"/>
    </source>
</evidence>
<dbReference type="InterPro" id="IPR051260">
    <property type="entry name" value="Diverse_substr_monoxygenases"/>
</dbReference>
<evidence type="ECO:0000313" key="8">
    <source>
        <dbReference type="Proteomes" id="UP000620262"/>
    </source>
</evidence>
<name>A0ABR9IYC6_RHIVS</name>
<protein>
    <submittedName>
        <fullName evidence="7">FMN-dependent oxidoreductase (Nitrilotriacetate monooxygenase family)</fullName>
    </submittedName>
</protein>
<dbReference type="Proteomes" id="UP000620262">
    <property type="component" value="Unassembled WGS sequence"/>
</dbReference>
<dbReference type="SUPFAM" id="SSF51679">
    <property type="entry name" value="Bacterial luciferase-like"/>
    <property type="match status" value="1"/>
</dbReference>
<proteinExistence type="inferred from homology"/>
<organism evidence="7 8">
    <name type="scientific">Rhizobium viscosum</name>
    <name type="common">Arthrobacter viscosus</name>
    <dbReference type="NCBI Taxonomy" id="1673"/>
    <lineage>
        <taxon>Bacteria</taxon>
        <taxon>Pseudomonadati</taxon>
        <taxon>Pseudomonadota</taxon>
        <taxon>Alphaproteobacteria</taxon>
        <taxon>Hyphomicrobiales</taxon>
        <taxon>Rhizobiaceae</taxon>
        <taxon>Rhizobium/Agrobacterium group</taxon>
        <taxon>Rhizobium</taxon>
    </lineage>
</organism>
<reference evidence="7 8" key="1">
    <citation type="submission" date="2020-10" db="EMBL/GenBank/DDBJ databases">
        <title>Sequencing the genomes of 1000 actinobacteria strains.</title>
        <authorList>
            <person name="Klenk H.-P."/>
        </authorList>
    </citation>
    <scope>NUCLEOTIDE SEQUENCE [LARGE SCALE GENOMIC DNA]</scope>
    <source>
        <strain evidence="7 8">DSM 7307</strain>
    </source>
</reference>
<sequence length="467" mass="51034">MSEKRGAKILARRDQIKLGAFLYLTGHHLAAWRHPDTWAGDQLEHYTEFARMAEAAKFDAVFIADIAAVRLDKAEAAAHSAHSGVSHFEPLTLLSVLAAVTNCIGLVGTASTTFNDPYNVARQFASLDHISNGRAGWNAVTSSDPNAAPNFGHAEHVQHADRYKRAEEFADVVAGLWDSFDDDAFVRDRASGSYYDQSKMRVLNHAGDFFQVRGPLNTPRSPQGRPVMVQAGSSDAGKDLAARTAEVVFTVQSTLASAKDFYADLKSRAQSFGRSPDAIKILPGLFPVVGESVSEAEEKLEELQDLILPIVGLSLLEGLAGRTVRLADYPIDGPLPDLPLTNNQVSRQALVVELARRENLSIRQLYKRLAASRGHLTVVGTASQVADEMQAWFEEFGADGFNVMPATIPGGLRDFCHLVIPELQRRGLFRHDYSGRTLRHHLGLKRPDAMDMLSPLAPAHRGLLAGQ</sequence>
<comment type="caution">
    <text evidence="7">The sequence shown here is derived from an EMBL/GenBank/DDBJ whole genome shotgun (WGS) entry which is preliminary data.</text>
</comment>
<dbReference type="Gene3D" id="3.20.20.30">
    <property type="entry name" value="Luciferase-like domain"/>
    <property type="match status" value="1"/>
</dbReference>
<dbReference type="EMBL" id="JADBEC010000002">
    <property type="protein sequence ID" value="MBE1508224.1"/>
    <property type="molecule type" value="Genomic_DNA"/>
</dbReference>
<keyword evidence="1" id="KW-0285">Flavoprotein</keyword>
<evidence type="ECO:0000256" key="1">
    <source>
        <dbReference type="ARBA" id="ARBA00022630"/>
    </source>
</evidence>
<feature type="domain" description="Luciferase-like" evidence="6">
    <location>
        <begin position="21"/>
        <end position="399"/>
    </location>
</feature>
<keyword evidence="8" id="KW-1185">Reference proteome</keyword>
<evidence type="ECO:0000256" key="5">
    <source>
        <dbReference type="ARBA" id="ARBA00033748"/>
    </source>
</evidence>
<gene>
    <name evidence="7" type="ORF">H4W29_005469</name>
</gene>
<evidence type="ECO:0000313" key="7">
    <source>
        <dbReference type="EMBL" id="MBE1508224.1"/>
    </source>
</evidence>
<evidence type="ECO:0000256" key="4">
    <source>
        <dbReference type="ARBA" id="ARBA00023033"/>
    </source>
</evidence>
<comment type="similarity">
    <text evidence="5">Belongs to the NtaA/SnaA/DszA monooxygenase family.</text>
</comment>
<dbReference type="InterPro" id="IPR036661">
    <property type="entry name" value="Luciferase-like_sf"/>
</dbReference>